<proteinExistence type="predicted"/>
<reference evidence="2" key="1">
    <citation type="submission" date="2006-09" db="EMBL/GenBank/DDBJ databases">
        <title>Annotation of Plasmodium falciparum Dd2.</title>
        <authorList>
            <consortium name="The Broad Institute Genome Sequencing Platform"/>
            <person name="Volkman S.K."/>
            <person name="Neafsey D.E."/>
            <person name="Dash A.P."/>
            <person name="Chitnis C.E."/>
            <person name="Hartl D.L."/>
            <person name="Young S.K."/>
            <person name="Zeng Q."/>
            <person name="Koehrsen M."/>
            <person name="Alvarado L."/>
            <person name="Berlin A."/>
            <person name="Borenstein D."/>
            <person name="Chapman S.B."/>
            <person name="Chen Z."/>
            <person name="Engels R."/>
            <person name="Freedman E."/>
            <person name="Gellesch M."/>
            <person name="Goldberg J."/>
            <person name="Griggs A."/>
            <person name="Gujja S."/>
            <person name="Heilman E.R."/>
            <person name="Heiman D.I."/>
            <person name="Howarth C."/>
            <person name="Jen D."/>
            <person name="Larson L."/>
            <person name="Mehta T."/>
            <person name="Neiman D."/>
            <person name="Park D."/>
            <person name="Pearson M."/>
            <person name="Roberts A."/>
            <person name="Saif S."/>
            <person name="Shea T."/>
            <person name="Shenoy N."/>
            <person name="Sisk P."/>
            <person name="Stolte C."/>
            <person name="Sykes S."/>
            <person name="Walk T."/>
            <person name="White J."/>
            <person name="Yandava C."/>
            <person name="Haas B."/>
            <person name="Henn M.R."/>
            <person name="Nusbaum C."/>
            <person name="Birren B."/>
        </authorList>
    </citation>
    <scope>NUCLEOTIDE SEQUENCE [LARGE SCALE GENOMIC DNA]</scope>
</reference>
<dbReference type="EMBL" id="DS016813">
    <property type="protein sequence ID" value="KOB88029.1"/>
    <property type="molecule type" value="Genomic_DNA"/>
</dbReference>
<gene>
    <name evidence="1" type="ORF">PFDG_05558</name>
</gene>
<dbReference type="Proteomes" id="UP000054282">
    <property type="component" value="Unassembled WGS sequence"/>
</dbReference>
<evidence type="ECO:0000313" key="2">
    <source>
        <dbReference type="Proteomes" id="UP000054282"/>
    </source>
</evidence>
<evidence type="ECO:0000313" key="1">
    <source>
        <dbReference type="EMBL" id="KOB88029.1"/>
    </source>
</evidence>
<reference evidence="2" key="2">
    <citation type="submission" date="2006-09" db="EMBL/GenBank/DDBJ databases">
        <title>The genome sequence of Plasmodium falciparum Dd2.</title>
        <authorList>
            <consortium name="The Broad Institute Genome Sequencing Platform"/>
            <person name="Birren B."/>
            <person name="Lander E."/>
            <person name="Galagan J."/>
            <person name="Nusbaum C."/>
            <person name="Devon K."/>
            <person name="Henn M."/>
            <person name="Jaffe D."/>
            <person name="Butler J."/>
            <person name="Alvarez P."/>
            <person name="Gnerre S."/>
            <person name="Grabherr M."/>
            <person name="Kleber M."/>
            <person name="Mauceli E."/>
            <person name="Brockman W."/>
            <person name="MacCallum I.A."/>
            <person name="Rounsley S."/>
            <person name="Young S."/>
            <person name="LaButti K."/>
            <person name="Pushparaj V."/>
            <person name="DeCaprio D."/>
            <person name="Crawford M."/>
            <person name="Koehrsen M."/>
            <person name="Engels R."/>
            <person name="Montgomery P."/>
            <person name="Pearson M."/>
            <person name="Howarth C."/>
            <person name="Larson L."/>
            <person name="Luoma S."/>
            <person name="White J."/>
            <person name="Kodira C."/>
            <person name="Zeng Q."/>
            <person name="O'Leary S."/>
            <person name="Yandava C."/>
            <person name="Alvarado L."/>
            <person name="Wirth D."/>
            <person name="Volkman S."/>
            <person name="Hartl D."/>
        </authorList>
    </citation>
    <scope>NUCLEOTIDE SEQUENCE [LARGE SCALE GENOMIC DNA]</scope>
</reference>
<organism evidence="1 2">
    <name type="scientific">Plasmodium falciparum (isolate Dd2)</name>
    <dbReference type="NCBI Taxonomy" id="57267"/>
    <lineage>
        <taxon>Eukaryota</taxon>
        <taxon>Sar</taxon>
        <taxon>Alveolata</taxon>
        <taxon>Apicomplexa</taxon>
        <taxon>Aconoidasida</taxon>
        <taxon>Haemosporida</taxon>
        <taxon>Plasmodiidae</taxon>
        <taxon>Plasmodium</taxon>
        <taxon>Plasmodium (Laverania)</taxon>
    </lineage>
</organism>
<sequence>MEEDSLTNRSLTRNIRYMDRKAPTRIFR</sequence>
<name>A0A0L7M5B5_PLAF4</name>
<dbReference type="AlphaFoldDB" id="A0A0L7M5B5"/>
<protein>
    <submittedName>
        <fullName evidence="1">Uncharacterized protein</fullName>
    </submittedName>
</protein>
<accession>A0A0L7M5B5</accession>
<dbReference type="KEGG" id="pfd:PFDG_05558"/>